<dbReference type="AlphaFoldDB" id="A0A318LHW3"/>
<dbReference type="Gene3D" id="3.90.1570.10">
    <property type="entry name" value="tt1808, chain A"/>
    <property type="match status" value="1"/>
</dbReference>
<accession>A0A318LHW3</accession>
<dbReference type="SUPFAM" id="SSF52980">
    <property type="entry name" value="Restriction endonuclease-like"/>
    <property type="match status" value="1"/>
</dbReference>
<name>A0A318LHW3_9PSEU</name>
<dbReference type="PANTHER" id="PTHR34107">
    <property type="entry name" value="SLL0198 PROTEIN-RELATED"/>
    <property type="match status" value="1"/>
</dbReference>
<evidence type="ECO:0000313" key="3">
    <source>
        <dbReference type="Proteomes" id="UP000247892"/>
    </source>
</evidence>
<evidence type="ECO:0000259" key="1">
    <source>
        <dbReference type="Pfam" id="PF05685"/>
    </source>
</evidence>
<reference evidence="2 3" key="1">
    <citation type="submission" date="2016-07" db="EMBL/GenBank/DDBJ databases">
        <title>Draft genome sequence of Prauserella sp. YIM 121212, isolated from alkaline soil.</title>
        <authorList>
            <person name="Ruckert C."/>
            <person name="Albersmeier A."/>
            <person name="Jiang C.-L."/>
            <person name="Jiang Y."/>
            <person name="Kalinowski J."/>
            <person name="Schneider O."/>
            <person name="Winkler A."/>
            <person name="Zotchev S.B."/>
        </authorList>
    </citation>
    <scope>NUCLEOTIDE SEQUENCE [LARGE SCALE GENOMIC DNA]</scope>
    <source>
        <strain evidence="2 3">YIM 121212</strain>
    </source>
</reference>
<dbReference type="InterPro" id="IPR011335">
    <property type="entry name" value="Restrct_endonuc-II-like"/>
</dbReference>
<sequence>MPGSVEAIQHVDLDLELVPADQPGHSRRPDLVVVHRSAVERVHAERGLLRASEALLVVEIVAPGSQRTDSVAKRGEYADAGIPHHWIVDITEPVSLVACHLAGDIGYQDDGAVTGTFTATEPLPVRIDLIALL</sequence>
<protein>
    <recommendedName>
        <fullName evidence="1">Putative restriction endonuclease domain-containing protein</fullName>
    </recommendedName>
</protein>
<proteinExistence type="predicted"/>
<dbReference type="Proteomes" id="UP000247892">
    <property type="component" value="Unassembled WGS sequence"/>
</dbReference>
<dbReference type="InterPro" id="IPR012296">
    <property type="entry name" value="Nuclease_put_TT1808"/>
</dbReference>
<gene>
    <name evidence="2" type="ORF">BA062_23375</name>
</gene>
<dbReference type="CDD" id="cd06260">
    <property type="entry name" value="DUF820-like"/>
    <property type="match status" value="1"/>
</dbReference>
<dbReference type="Pfam" id="PF05685">
    <property type="entry name" value="Uma2"/>
    <property type="match status" value="1"/>
</dbReference>
<keyword evidence="3" id="KW-1185">Reference proteome</keyword>
<dbReference type="InterPro" id="IPR008538">
    <property type="entry name" value="Uma2"/>
</dbReference>
<dbReference type="PANTHER" id="PTHR34107:SF4">
    <property type="entry name" value="SLL1222 PROTEIN"/>
    <property type="match status" value="1"/>
</dbReference>
<feature type="domain" description="Putative restriction endonuclease" evidence="1">
    <location>
        <begin position="23"/>
        <end position="94"/>
    </location>
</feature>
<organism evidence="2 3">
    <name type="scientific">Prauserella flavalba</name>
    <dbReference type="NCBI Taxonomy" id="1477506"/>
    <lineage>
        <taxon>Bacteria</taxon>
        <taxon>Bacillati</taxon>
        <taxon>Actinomycetota</taxon>
        <taxon>Actinomycetes</taxon>
        <taxon>Pseudonocardiales</taxon>
        <taxon>Pseudonocardiaceae</taxon>
        <taxon>Prauserella</taxon>
    </lineage>
</organism>
<comment type="caution">
    <text evidence="2">The sequence shown here is derived from an EMBL/GenBank/DDBJ whole genome shotgun (WGS) entry which is preliminary data.</text>
</comment>
<evidence type="ECO:0000313" key="2">
    <source>
        <dbReference type="EMBL" id="PXY28891.1"/>
    </source>
</evidence>
<dbReference type="EMBL" id="MASU01000009">
    <property type="protein sequence ID" value="PXY28891.1"/>
    <property type="molecule type" value="Genomic_DNA"/>
</dbReference>